<comment type="caution">
    <text evidence="1">The sequence shown here is derived from an EMBL/GenBank/DDBJ whole genome shotgun (WGS) entry which is preliminary data.</text>
</comment>
<dbReference type="Proteomes" id="UP000037982">
    <property type="component" value="Unassembled WGS sequence"/>
</dbReference>
<dbReference type="AlphaFoldDB" id="A0A0N0XXY8"/>
<protein>
    <submittedName>
        <fullName evidence="1">Uncharacterized protein</fullName>
    </submittedName>
</protein>
<dbReference type="EMBL" id="LGKG01000058">
    <property type="protein sequence ID" value="KPC65045.1"/>
    <property type="molecule type" value="Genomic_DNA"/>
</dbReference>
<sequence>MQNLEGRHPGTVGIARYFAYEHLKTPLRGVSKQCHDLAEQMIGTRPDGPELTAGLRKLLEAKDCFVRAALDTAQEGPR</sequence>
<organism evidence="1 2">
    <name type="scientific">Streptomyces chattanoogensis</name>
    <dbReference type="NCBI Taxonomy" id="66876"/>
    <lineage>
        <taxon>Bacteria</taxon>
        <taxon>Bacillati</taxon>
        <taxon>Actinomycetota</taxon>
        <taxon>Actinomycetes</taxon>
        <taxon>Kitasatosporales</taxon>
        <taxon>Streptomycetaceae</taxon>
        <taxon>Streptomyces</taxon>
    </lineage>
</organism>
<keyword evidence="2" id="KW-1185">Reference proteome</keyword>
<dbReference type="RefSeq" id="WP_053923172.1">
    <property type="nucleotide sequence ID" value="NZ_LGKG01000058.1"/>
</dbReference>
<reference evidence="2" key="1">
    <citation type="submission" date="2015-07" db="EMBL/GenBank/DDBJ databases">
        <authorList>
            <person name="Ju K.-S."/>
            <person name="Doroghazi J.R."/>
            <person name="Metcalf W.W."/>
        </authorList>
    </citation>
    <scope>NUCLEOTIDE SEQUENCE [LARGE SCALE GENOMIC DNA]</scope>
    <source>
        <strain evidence="2">NRRL ISP-5002</strain>
    </source>
</reference>
<dbReference type="PATRIC" id="fig|66876.3.peg.1961"/>
<evidence type="ECO:0000313" key="2">
    <source>
        <dbReference type="Proteomes" id="UP000037982"/>
    </source>
</evidence>
<name>A0A0N0XXY8_9ACTN</name>
<gene>
    <name evidence="1" type="ORF">ADL29_09020</name>
</gene>
<proteinExistence type="predicted"/>
<accession>A0A0N0XXY8</accession>
<evidence type="ECO:0000313" key="1">
    <source>
        <dbReference type="EMBL" id="KPC65045.1"/>
    </source>
</evidence>